<evidence type="ECO:0000313" key="2">
    <source>
        <dbReference type="Proteomes" id="UP001596298"/>
    </source>
</evidence>
<proteinExistence type="predicted"/>
<evidence type="ECO:0008006" key="3">
    <source>
        <dbReference type="Google" id="ProtNLM"/>
    </source>
</evidence>
<dbReference type="EMBL" id="JBHSWH010000001">
    <property type="protein sequence ID" value="MFC6707387.1"/>
    <property type="molecule type" value="Genomic_DNA"/>
</dbReference>
<organism evidence="1 2">
    <name type="scientific">Flexivirga alba</name>
    <dbReference type="NCBI Taxonomy" id="702742"/>
    <lineage>
        <taxon>Bacteria</taxon>
        <taxon>Bacillati</taxon>
        <taxon>Actinomycetota</taxon>
        <taxon>Actinomycetes</taxon>
        <taxon>Micrococcales</taxon>
        <taxon>Dermacoccaceae</taxon>
        <taxon>Flexivirga</taxon>
    </lineage>
</organism>
<gene>
    <name evidence="1" type="ORF">ACFQDH_19570</name>
</gene>
<dbReference type="RefSeq" id="WP_382404055.1">
    <property type="nucleotide sequence ID" value="NZ_JBHSWH010000001.1"/>
</dbReference>
<reference evidence="2" key="1">
    <citation type="journal article" date="2019" name="Int. J. Syst. Evol. Microbiol.">
        <title>The Global Catalogue of Microorganisms (GCM) 10K type strain sequencing project: providing services to taxonomists for standard genome sequencing and annotation.</title>
        <authorList>
            <consortium name="The Broad Institute Genomics Platform"/>
            <consortium name="The Broad Institute Genome Sequencing Center for Infectious Disease"/>
            <person name="Wu L."/>
            <person name="Ma J."/>
        </authorList>
    </citation>
    <scope>NUCLEOTIDE SEQUENCE [LARGE SCALE GENOMIC DNA]</scope>
    <source>
        <strain evidence="2">CCUG 58127</strain>
    </source>
</reference>
<accession>A0ABW2AKR2</accession>
<protein>
    <recommendedName>
        <fullName evidence="3">DUF4254 domain-containing protein</fullName>
    </recommendedName>
</protein>
<keyword evidence="2" id="KW-1185">Reference proteome</keyword>
<sequence>MTEPFGRRKDPILRSFGKSEYGRTGTPPSQQAAMREAATRLVHRAMDALLRQETDRAADYVRKGARLSYDDGGAAPLAVAAHMYALRAVLDAHEAGDGVWIDAANNVLDPMSTRNPLALADFRHALTVVQHDYGTTPAEERNLRALTEGQHVATIREMQELEGEELSAVVIDLLEIVHHYDDAVGMICDERGIDHY</sequence>
<evidence type="ECO:0000313" key="1">
    <source>
        <dbReference type="EMBL" id="MFC6707387.1"/>
    </source>
</evidence>
<comment type="caution">
    <text evidence="1">The sequence shown here is derived from an EMBL/GenBank/DDBJ whole genome shotgun (WGS) entry which is preliminary data.</text>
</comment>
<name>A0ABW2AKR2_9MICO</name>
<dbReference type="Proteomes" id="UP001596298">
    <property type="component" value="Unassembled WGS sequence"/>
</dbReference>